<evidence type="ECO:0000313" key="2">
    <source>
        <dbReference type="EMBL" id="CAG8643594.1"/>
    </source>
</evidence>
<organism evidence="2 3">
    <name type="scientific">Funneliformis mosseae</name>
    <name type="common">Endomycorrhizal fungus</name>
    <name type="synonym">Glomus mosseae</name>
    <dbReference type="NCBI Taxonomy" id="27381"/>
    <lineage>
        <taxon>Eukaryota</taxon>
        <taxon>Fungi</taxon>
        <taxon>Fungi incertae sedis</taxon>
        <taxon>Mucoromycota</taxon>
        <taxon>Glomeromycotina</taxon>
        <taxon>Glomeromycetes</taxon>
        <taxon>Glomerales</taxon>
        <taxon>Glomeraceae</taxon>
        <taxon>Funneliformis</taxon>
    </lineage>
</organism>
<evidence type="ECO:0000313" key="3">
    <source>
        <dbReference type="Proteomes" id="UP000789375"/>
    </source>
</evidence>
<keyword evidence="3" id="KW-1185">Reference proteome</keyword>
<comment type="caution">
    <text evidence="2">The sequence shown here is derived from an EMBL/GenBank/DDBJ whole genome shotgun (WGS) entry which is preliminary data.</text>
</comment>
<protein>
    <submittedName>
        <fullName evidence="2">16943_t:CDS:1</fullName>
    </submittedName>
</protein>
<dbReference type="InterPro" id="IPR011333">
    <property type="entry name" value="SKP1/BTB/POZ_sf"/>
</dbReference>
<evidence type="ECO:0000259" key="1">
    <source>
        <dbReference type="PROSITE" id="PS50097"/>
    </source>
</evidence>
<dbReference type="InterPro" id="IPR000210">
    <property type="entry name" value="BTB/POZ_dom"/>
</dbReference>
<dbReference type="Pfam" id="PF00651">
    <property type="entry name" value="BTB"/>
    <property type="match status" value="1"/>
</dbReference>
<dbReference type="AlphaFoldDB" id="A0A9N9DKT3"/>
<dbReference type="EMBL" id="CAJVPP010004102">
    <property type="protein sequence ID" value="CAG8643594.1"/>
    <property type="molecule type" value="Genomic_DNA"/>
</dbReference>
<dbReference type="PROSITE" id="PS50097">
    <property type="entry name" value="BTB"/>
    <property type="match status" value="1"/>
</dbReference>
<name>A0A9N9DKT3_FUNMO</name>
<dbReference type="SUPFAM" id="SSF54695">
    <property type="entry name" value="POZ domain"/>
    <property type="match status" value="1"/>
</dbReference>
<sequence length="100" mass="12211">MTFEFLSEFSQNFSHLFDDADDYNVKIIVGEIPYTKEFRAHSVILRARSPYFKRALSQYWTIEKNRMIEFKKPNISPTVFEMIIKYIDIFSYNLKRRMMY</sequence>
<dbReference type="Gene3D" id="3.30.710.10">
    <property type="entry name" value="Potassium Channel Kv1.1, Chain A"/>
    <property type="match status" value="1"/>
</dbReference>
<dbReference type="CDD" id="cd18186">
    <property type="entry name" value="BTB_POZ_ZBTB_KLHL-like"/>
    <property type="match status" value="1"/>
</dbReference>
<feature type="domain" description="BTB" evidence="1">
    <location>
        <begin position="23"/>
        <end position="96"/>
    </location>
</feature>
<proteinExistence type="predicted"/>
<dbReference type="Proteomes" id="UP000789375">
    <property type="component" value="Unassembled WGS sequence"/>
</dbReference>
<reference evidence="2" key="1">
    <citation type="submission" date="2021-06" db="EMBL/GenBank/DDBJ databases">
        <authorList>
            <person name="Kallberg Y."/>
            <person name="Tangrot J."/>
            <person name="Rosling A."/>
        </authorList>
    </citation>
    <scope>NUCLEOTIDE SEQUENCE</scope>
    <source>
        <strain evidence="2">87-6 pot B 2015</strain>
    </source>
</reference>
<gene>
    <name evidence="2" type="ORF">FMOSSE_LOCUS11117</name>
</gene>
<accession>A0A9N9DKT3</accession>